<keyword evidence="1" id="KW-1133">Transmembrane helix</keyword>
<proteinExistence type="predicted"/>
<dbReference type="AlphaFoldDB" id="A0A6L2ZTI7"/>
<reference evidence="2 3" key="1">
    <citation type="submission" date="2020-06" db="EMBL/GenBank/DDBJ databases">
        <title>Draft genome sequence of Lactic acid bacteria from Okinawan-style tofu.</title>
        <authorList>
            <person name="Takara I."/>
            <person name="Ikematsu S."/>
        </authorList>
    </citation>
    <scope>NUCLEOTIDE SEQUENCE [LARGE SCALE GENOMIC DNA]</scope>
    <source>
        <strain evidence="3">lg38</strain>
    </source>
</reference>
<dbReference type="Proteomes" id="UP000504756">
    <property type="component" value="Unassembled WGS sequence"/>
</dbReference>
<sequence>MIVNIIIITYIVLIILSALLQIAIIGEDRKPLTADSVITNIVLATIFVIALYVKLYS</sequence>
<feature type="transmembrane region" description="Helical" evidence="1">
    <location>
        <begin position="37"/>
        <end position="55"/>
    </location>
</feature>
<gene>
    <name evidence="2" type="ORF">ikelab_00120</name>
</gene>
<accession>A0A6L2ZTI7</accession>
<evidence type="ECO:0000313" key="2">
    <source>
        <dbReference type="EMBL" id="GFO50737.1"/>
    </source>
</evidence>
<name>A0A6L2ZTI7_9LACT</name>
<dbReference type="EMBL" id="BLXU01000001">
    <property type="protein sequence ID" value="GFO50737.1"/>
    <property type="molecule type" value="Genomic_DNA"/>
</dbReference>
<dbReference type="RefSeq" id="WP_176489832.1">
    <property type="nucleotide sequence ID" value="NZ_BLXU01000001.1"/>
</dbReference>
<keyword evidence="1" id="KW-0472">Membrane</keyword>
<organism evidence="2 3">
    <name type="scientific">Lactococcus garvieae</name>
    <dbReference type="NCBI Taxonomy" id="1363"/>
    <lineage>
        <taxon>Bacteria</taxon>
        <taxon>Bacillati</taxon>
        <taxon>Bacillota</taxon>
        <taxon>Bacilli</taxon>
        <taxon>Lactobacillales</taxon>
        <taxon>Streptococcaceae</taxon>
        <taxon>Lactococcus</taxon>
    </lineage>
</organism>
<evidence type="ECO:0000313" key="3">
    <source>
        <dbReference type="Proteomes" id="UP000504756"/>
    </source>
</evidence>
<evidence type="ECO:0000256" key="1">
    <source>
        <dbReference type="SAM" id="Phobius"/>
    </source>
</evidence>
<protein>
    <submittedName>
        <fullName evidence="2">Uncharacterized protein</fullName>
    </submittedName>
</protein>
<comment type="caution">
    <text evidence="2">The sequence shown here is derived from an EMBL/GenBank/DDBJ whole genome shotgun (WGS) entry which is preliminary data.</text>
</comment>
<keyword evidence="1" id="KW-0812">Transmembrane</keyword>
<feature type="transmembrane region" description="Helical" evidence="1">
    <location>
        <begin position="6"/>
        <end position="25"/>
    </location>
</feature>